<evidence type="ECO:0000256" key="5">
    <source>
        <dbReference type="ARBA" id="ARBA00023194"/>
    </source>
</evidence>
<dbReference type="Gene3D" id="3.90.1150.10">
    <property type="entry name" value="Aspartate Aminotransferase, domain 1"/>
    <property type="match status" value="1"/>
</dbReference>
<reference evidence="9" key="1">
    <citation type="journal article" date="2019" name="Int. J. Syst. Evol. Microbiol.">
        <title>The Global Catalogue of Microorganisms (GCM) 10K type strain sequencing project: providing services to taxonomists for standard genome sequencing and annotation.</title>
        <authorList>
            <consortium name="The Broad Institute Genomics Platform"/>
            <consortium name="The Broad Institute Genome Sequencing Center for Infectious Disease"/>
            <person name="Wu L."/>
            <person name="Ma J."/>
        </authorList>
    </citation>
    <scope>NUCLEOTIDE SEQUENCE [LARGE SCALE GENOMIC DNA]</scope>
    <source>
        <strain evidence="9">CGMCC 4.7680</strain>
    </source>
</reference>
<dbReference type="InterPro" id="IPR015424">
    <property type="entry name" value="PyrdxlP-dep_Trfase"/>
</dbReference>
<keyword evidence="8" id="KW-0808">Transferase</keyword>
<dbReference type="InterPro" id="IPR002129">
    <property type="entry name" value="PyrdxlP-dep_de-COase"/>
</dbReference>
<keyword evidence="8" id="KW-0032">Aminotransferase</keyword>
<keyword evidence="9" id="KW-1185">Reference proteome</keyword>
<evidence type="ECO:0000256" key="4">
    <source>
        <dbReference type="ARBA" id="ARBA00022898"/>
    </source>
</evidence>
<keyword evidence="4 7" id="KW-0663">Pyridoxal phosphate</keyword>
<evidence type="ECO:0000256" key="3">
    <source>
        <dbReference type="ARBA" id="ARBA00022793"/>
    </source>
</evidence>
<dbReference type="Pfam" id="PF00282">
    <property type="entry name" value="Pyridoxal_deC"/>
    <property type="match status" value="1"/>
</dbReference>
<dbReference type="EMBL" id="BNAW01000026">
    <property type="protein sequence ID" value="GHG26820.1"/>
    <property type="molecule type" value="Genomic_DNA"/>
</dbReference>
<protein>
    <submittedName>
        <fullName evidence="8">Aspartate aminotransferase family protein</fullName>
    </submittedName>
</protein>
<accession>A0ABQ3KLF8</accession>
<organism evidence="8 9">
    <name type="scientific">Amycolatopsis bullii</name>
    <dbReference type="NCBI Taxonomy" id="941987"/>
    <lineage>
        <taxon>Bacteria</taxon>
        <taxon>Bacillati</taxon>
        <taxon>Actinomycetota</taxon>
        <taxon>Actinomycetes</taxon>
        <taxon>Pseudonocardiales</taxon>
        <taxon>Pseudonocardiaceae</taxon>
        <taxon>Amycolatopsis</taxon>
    </lineage>
</organism>
<dbReference type="InterPro" id="IPR015422">
    <property type="entry name" value="PyrdxlP-dep_Trfase_small"/>
</dbReference>
<evidence type="ECO:0000256" key="7">
    <source>
        <dbReference type="RuleBase" id="RU000382"/>
    </source>
</evidence>
<evidence type="ECO:0000256" key="6">
    <source>
        <dbReference type="ARBA" id="ARBA00023239"/>
    </source>
</evidence>
<evidence type="ECO:0000313" key="9">
    <source>
        <dbReference type="Proteomes" id="UP000649955"/>
    </source>
</evidence>
<gene>
    <name evidence="8" type="ORF">GCM10017567_52730</name>
</gene>
<sequence length="501" mass="52085">MLNGVSIPGRYAGKRRIVPAADVVNDSFMTTQAMNESFKTPGEDPAYSRLVDEMHALLGRAAELAAGYRATLADRPVAPPVDHSALRSAFGGPLPEAATPPSEVLEQLARAAGPGLVATAGPRFFGFVIGGALPAATAADVLAAGWDQNGFNAVLSPAAAAAEEVAGGWLKELLGLPATASAGFVTGGQAANTAALAAARHHVLAEAGWDVERDGLAGAPRVRVVASEERHATVDRALRLLGFGTRAVEPVKAGPQGAIDVEDLRKACEAGSGPLIVCLQAGNVNTGACDDLRAAREAAPGAWIHVDGAFGLWAAANPATRALLDGVELADSWACDGHKWLNVPYDSGFVFCARPEVHAAAIAYRAAYLTGAGEVSGMGDLTLESSRRARGFAVWAALRELGRDGVAELVDRCCRLARRFAGKLADGGAEIANDVVLNQVLVSFGGDTDALIRKVQDDGTCWLGGTTWRGRRYLRISVSGWSTTEADVDRSAAAILRLARQ</sequence>
<evidence type="ECO:0000313" key="8">
    <source>
        <dbReference type="EMBL" id="GHG26820.1"/>
    </source>
</evidence>
<dbReference type="Proteomes" id="UP000649955">
    <property type="component" value="Unassembled WGS sequence"/>
</dbReference>
<keyword evidence="3" id="KW-0210">Decarboxylase</keyword>
<keyword evidence="5" id="KW-0045">Antibiotic biosynthesis</keyword>
<proteinExistence type="inferred from homology"/>
<dbReference type="SUPFAM" id="SSF53383">
    <property type="entry name" value="PLP-dependent transferases"/>
    <property type="match status" value="1"/>
</dbReference>
<evidence type="ECO:0000256" key="1">
    <source>
        <dbReference type="ARBA" id="ARBA00001933"/>
    </source>
</evidence>
<comment type="caution">
    <text evidence="8">The sequence shown here is derived from an EMBL/GenBank/DDBJ whole genome shotgun (WGS) entry which is preliminary data.</text>
</comment>
<dbReference type="Gene3D" id="3.40.640.10">
    <property type="entry name" value="Type I PLP-dependent aspartate aminotransferase-like (Major domain)"/>
    <property type="match status" value="1"/>
</dbReference>
<dbReference type="InterPro" id="IPR015421">
    <property type="entry name" value="PyrdxlP-dep_Trfase_major"/>
</dbReference>
<dbReference type="PANTHER" id="PTHR11999">
    <property type="entry name" value="GROUP II PYRIDOXAL-5-PHOSPHATE DECARBOXYLASE"/>
    <property type="match status" value="1"/>
</dbReference>
<dbReference type="PANTHER" id="PTHR11999:SF70">
    <property type="entry name" value="MIP05841P"/>
    <property type="match status" value="1"/>
</dbReference>
<keyword evidence="6 7" id="KW-0456">Lyase</keyword>
<comment type="cofactor">
    <cofactor evidence="1 7">
        <name>pyridoxal 5'-phosphate</name>
        <dbReference type="ChEBI" id="CHEBI:597326"/>
    </cofactor>
</comment>
<dbReference type="GO" id="GO:0008483">
    <property type="term" value="F:transaminase activity"/>
    <property type="evidence" value="ECO:0007669"/>
    <property type="project" value="UniProtKB-KW"/>
</dbReference>
<dbReference type="Gene3D" id="1.20.1340.10">
    <property type="entry name" value="dopa decarboxylase, N-terminal domain"/>
    <property type="match status" value="1"/>
</dbReference>
<dbReference type="InterPro" id="IPR010977">
    <property type="entry name" value="Aromatic_deC"/>
</dbReference>
<name>A0ABQ3KLF8_9PSEU</name>
<evidence type="ECO:0000256" key="2">
    <source>
        <dbReference type="ARBA" id="ARBA00009533"/>
    </source>
</evidence>
<comment type="similarity">
    <text evidence="2 7">Belongs to the group II decarboxylase family.</text>
</comment>